<proteinExistence type="predicted"/>
<dbReference type="Proteomes" id="UP001549122">
    <property type="component" value="Unassembled WGS sequence"/>
</dbReference>
<comment type="caution">
    <text evidence="2">The sequence shown here is derived from an EMBL/GenBank/DDBJ whole genome shotgun (WGS) entry which is preliminary data.</text>
</comment>
<feature type="domain" description="Transposase IS4-like" evidence="1">
    <location>
        <begin position="6"/>
        <end position="120"/>
    </location>
</feature>
<name>A0ABV2FJI6_9STRE</name>
<dbReference type="InterPro" id="IPR002559">
    <property type="entry name" value="Transposase_11"/>
</dbReference>
<dbReference type="EMBL" id="JBEPLO010000020">
    <property type="protein sequence ID" value="MET3558620.1"/>
    <property type="molecule type" value="Genomic_DNA"/>
</dbReference>
<reference evidence="2 3" key="1">
    <citation type="submission" date="2024-06" db="EMBL/GenBank/DDBJ databases">
        <title>Genomic Encyclopedia of Type Strains, Phase IV (KMG-IV): sequencing the most valuable type-strain genomes for metagenomic binning, comparative biology and taxonomic classification.</title>
        <authorList>
            <person name="Goeker M."/>
        </authorList>
    </citation>
    <scope>NUCLEOTIDE SEQUENCE [LARGE SCALE GENOMIC DNA]</scope>
    <source>
        <strain evidence="2 3">DSM 28303</strain>
    </source>
</reference>
<dbReference type="PANTHER" id="PTHR35604:SF2">
    <property type="entry name" value="TRANSPOSASE INSH FOR INSERTION SEQUENCE ELEMENT IS5A-RELATED"/>
    <property type="match status" value="1"/>
</dbReference>
<evidence type="ECO:0000313" key="3">
    <source>
        <dbReference type="Proteomes" id="UP001549122"/>
    </source>
</evidence>
<accession>A0ABV2FJI6</accession>
<dbReference type="PANTHER" id="PTHR35604">
    <property type="entry name" value="TRANSPOSASE INSH FOR INSERTION SEQUENCE ELEMENT IS5A-RELATED"/>
    <property type="match status" value="1"/>
</dbReference>
<dbReference type="Pfam" id="PF01609">
    <property type="entry name" value="DDE_Tnp_1"/>
    <property type="match status" value="1"/>
</dbReference>
<protein>
    <submittedName>
        <fullName evidence="2">IS5 family transposase</fullName>
    </submittedName>
</protein>
<gene>
    <name evidence="2" type="ORF">ABID29_001746</name>
</gene>
<keyword evidence="3" id="KW-1185">Reference proteome</keyword>
<evidence type="ECO:0000259" key="1">
    <source>
        <dbReference type="Pfam" id="PF01609"/>
    </source>
</evidence>
<sequence>MNTGSKSKLIKTFEVTPANVHDSQVLAQICDANEPIFDDSAYYNQPVPENCAHHTVRRAFRNSQLTEVDKKVNRKISKIRCRVEHVFGFIKNSMKGSLVRGIGSARANTNVMLANLVYNFCQYEQIRRLKLNSWVKTV</sequence>
<organism evidence="2 3">
    <name type="scientific">Streptococcus rupicaprae</name>
    <dbReference type="NCBI Taxonomy" id="759619"/>
    <lineage>
        <taxon>Bacteria</taxon>
        <taxon>Bacillati</taxon>
        <taxon>Bacillota</taxon>
        <taxon>Bacilli</taxon>
        <taxon>Lactobacillales</taxon>
        <taxon>Streptococcaceae</taxon>
        <taxon>Streptococcus</taxon>
    </lineage>
</organism>
<evidence type="ECO:0000313" key="2">
    <source>
        <dbReference type="EMBL" id="MET3558620.1"/>
    </source>
</evidence>